<dbReference type="SUPFAM" id="SSF52374">
    <property type="entry name" value="Nucleotidylyl transferase"/>
    <property type="match status" value="1"/>
</dbReference>
<keyword evidence="2 7" id="KW-0479">Metal-binding</keyword>
<comment type="cofactor">
    <cofactor evidence="7">
        <name>Zn(2+)</name>
        <dbReference type="ChEBI" id="CHEBI:29105"/>
    </cofactor>
    <text evidence="7">Binds 1 zinc ion per subunit.</text>
</comment>
<dbReference type="Pfam" id="PF00749">
    <property type="entry name" value="tRNA-synt_1c"/>
    <property type="match status" value="1"/>
</dbReference>
<protein>
    <recommendedName>
        <fullName evidence="7">Glutamyl-Q tRNA(Asp) synthetase</fullName>
        <shortName evidence="7">Glu-Q-RSs</shortName>
        <ecNumber evidence="7">6.1.1.-</ecNumber>
    </recommendedName>
</protein>
<keyword evidence="4 7" id="KW-0862">Zinc</keyword>
<dbReference type="eggNOG" id="COG0008">
    <property type="taxonomic scope" value="Bacteria"/>
</dbReference>
<dbReference type="NCBIfam" id="NF004314">
    <property type="entry name" value="PRK05710.1-3"/>
    <property type="match status" value="1"/>
</dbReference>
<dbReference type="GO" id="GO:0006400">
    <property type="term" value="P:tRNA modification"/>
    <property type="evidence" value="ECO:0007669"/>
    <property type="project" value="InterPro"/>
</dbReference>
<dbReference type="HAMAP" id="MF_01428">
    <property type="entry name" value="Glu_Q_tRNA_synth"/>
    <property type="match status" value="1"/>
</dbReference>
<dbReference type="GO" id="GO:0005524">
    <property type="term" value="F:ATP binding"/>
    <property type="evidence" value="ECO:0007669"/>
    <property type="project" value="UniProtKB-KW"/>
</dbReference>
<feature type="binding site" evidence="7">
    <location>
        <position position="112"/>
    </location>
    <ligand>
        <name>Zn(2+)</name>
        <dbReference type="ChEBI" id="CHEBI:29105"/>
    </ligand>
</feature>
<dbReference type="NCBIfam" id="NF004313">
    <property type="entry name" value="PRK05710.1-2"/>
    <property type="match status" value="1"/>
</dbReference>
<reference evidence="10 11" key="1">
    <citation type="journal article" date="2012" name="Appl. Environ. Microbiol.">
        <title>Draft genome sequence of a psychrotolerant sulfur-oxidizing bacterium, Sulfuricella denitrificans skB26, and proteomic insights into cold adaptation.</title>
        <authorList>
            <person name="Watanabe T."/>
            <person name="Kojima H."/>
            <person name="Fukui M."/>
        </authorList>
    </citation>
    <scope>NUCLEOTIDE SEQUENCE [LARGE SCALE GENOMIC DNA]</scope>
    <source>
        <strain evidence="11">skB26</strain>
    </source>
</reference>
<evidence type="ECO:0000256" key="2">
    <source>
        <dbReference type="ARBA" id="ARBA00022723"/>
    </source>
</evidence>
<dbReference type="InterPro" id="IPR014729">
    <property type="entry name" value="Rossmann-like_a/b/a_fold"/>
</dbReference>
<feature type="short sequence motif" description="'HIGH' region" evidence="7">
    <location>
        <begin position="23"/>
        <end position="33"/>
    </location>
</feature>
<name>S6B6K3_SULDS</name>
<dbReference type="PRINTS" id="PR00987">
    <property type="entry name" value="TRNASYNTHGLU"/>
</dbReference>
<evidence type="ECO:0000256" key="7">
    <source>
        <dbReference type="HAMAP-Rule" id="MF_01428"/>
    </source>
</evidence>
<feature type="domain" description="Glutamyl/glutaminyl-tRNA synthetase class Ib catalytic" evidence="9">
    <location>
        <begin position="18"/>
        <end position="257"/>
    </location>
</feature>
<feature type="binding site" evidence="7">
    <location>
        <position position="132"/>
    </location>
    <ligand>
        <name>Zn(2+)</name>
        <dbReference type="ChEBI" id="CHEBI:29105"/>
    </ligand>
</feature>
<evidence type="ECO:0000256" key="4">
    <source>
        <dbReference type="ARBA" id="ARBA00022833"/>
    </source>
</evidence>
<dbReference type="InterPro" id="IPR000924">
    <property type="entry name" value="Glu/Gln-tRNA-synth"/>
</dbReference>
<dbReference type="PANTHER" id="PTHR43311">
    <property type="entry name" value="GLUTAMATE--TRNA LIGASE"/>
    <property type="match status" value="1"/>
</dbReference>
<keyword evidence="11" id="KW-1185">Reference proteome</keyword>
<evidence type="ECO:0000256" key="6">
    <source>
        <dbReference type="ARBA" id="ARBA00023146"/>
    </source>
</evidence>
<proteinExistence type="inferred from homology"/>
<evidence type="ECO:0000313" key="10">
    <source>
        <dbReference type="EMBL" id="BAN36132.1"/>
    </source>
</evidence>
<evidence type="ECO:0000313" key="11">
    <source>
        <dbReference type="Proteomes" id="UP000015559"/>
    </source>
</evidence>
<dbReference type="GO" id="GO:0008270">
    <property type="term" value="F:zinc ion binding"/>
    <property type="evidence" value="ECO:0007669"/>
    <property type="project" value="UniProtKB-UniRule"/>
</dbReference>
<dbReference type="EC" id="6.1.1.-" evidence="7"/>
<evidence type="ECO:0000259" key="9">
    <source>
        <dbReference type="Pfam" id="PF00749"/>
    </source>
</evidence>
<dbReference type="InterPro" id="IPR022380">
    <property type="entry name" value="Glu-Q_tRNA(Asp)_Synthase"/>
</dbReference>
<dbReference type="Proteomes" id="UP000015559">
    <property type="component" value="Chromosome"/>
</dbReference>
<dbReference type="GO" id="GO:0006424">
    <property type="term" value="P:glutamyl-tRNA aminoacylation"/>
    <property type="evidence" value="ECO:0007669"/>
    <property type="project" value="InterPro"/>
</dbReference>
<dbReference type="STRING" id="1163617.SCD_n02324"/>
<sequence>MGLNSMIFKMPEDKPLYRGRFAPSPTGPLHFGSLVAAVGSFLEARSRSGEWLVRMEDLDLPRTVPGAADDILRTLDAFGLHWDGVVMVQSARNEAYRAALDELEKLGAAYPCACTRKEIADSAISGIDGPVYPGICRAGLPEGRAPRAVRVRTDLTPVGFEDALQGHISQILESEVGDFVVRRADGLFAYQIAVVVDDAEQAITHIVRGADLLDSTPRQIYLQKLLSLPTPSYLHLPVAVNERGEKLSKQTLAPAVNMVNSVAQLCEALAFLNQAPPAELKEADLDDFWKWAIAHWRADKLPAVREMVLSGGKALA</sequence>
<feature type="binding site" evidence="7">
    <location>
        <position position="249"/>
    </location>
    <ligand>
        <name>ATP</name>
        <dbReference type="ChEBI" id="CHEBI:30616"/>
    </ligand>
</feature>
<feature type="binding site" evidence="7">
    <location>
        <position position="190"/>
    </location>
    <ligand>
        <name>L-glutamate</name>
        <dbReference type="ChEBI" id="CHEBI:29985"/>
    </ligand>
</feature>
<dbReference type="FunFam" id="3.40.50.620:FF:000093">
    <property type="entry name" value="Glutamyl-Q tRNA(Asp) synthetase"/>
    <property type="match status" value="1"/>
</dbReference>
<dbReference type="HOGENOM" id="CLU_015768_0_1_4"/>
<dbReference type="PANTHER" id="PTHR43311:SF1">
    <property type="entry name" value="GLUTAMYL-Q TRNA(ASP) SYNTHETASE"/>
    <property type="match status" value="1"/>
</dbReference>
<evidence type="ECO:0000256" key="8">
    <source>
        <dbReference type="RuleBase" id="RU363037"/>
    </source>
</evidence>
<keyword evidence="8" id="KW-0648">Protein biosynthesis</keyword>
<feature type="binding site" evidence="7">
    <location>
        <position position="136"/>
    </location>
    <ligand>
        <name>Zn(2+)</name>
        <dbReference type="ChEBI" id="CHEBI:29105"/>
    </ligand>
</feature>
<comment type="similarity">
    <text evidence="7">Belongs to the class-I aminoacyl-tRNA synthetase family. GluQ subfamily.</text>
</comment>
<feature type="binding site" evidence="7">
    <location>
        <position position="208"/>
    </location>
    <ligand>
        <name>L-glutamate</name>
        <dbReference type="ChEBI" id="CHEBI:29985"/>
    </ligand>
</feature>
<keyword evidence="1 7" id="KW-0436">Ligase</keyword>
<dbReference type="NCBIfam" id="TIGR03838">
    <property type="entry name" value="queuosine_YadB"/>
    <property type="match status" value="1"/>
</dbReference>
<dbReference type="GO" id="GO:0004818">
    <property type="term" value="F:glutamate-tRNA ligase activity"/>
    <property type="evidence" value="ECO:0007669"/>
    <property type="project" value="TreeGrafter"/>
</dbReference>
<dbReference type="RefSeq" id="WP_009205330.1">
    <property type="nucleotide sequence ID" value="NC_022357.1"/>
</dbReference>
<dbReference type="EMBL" id="AP013066">
    <property type="protein sequence ID" value="BAN36132.1"/>
    <property type="molecule type" value="Genomic_DNA"/>
</dbReference>
<accession>S6B6K3</accession>
<evidence type="ECO:0000256" key="1">
    <source>
        <dbReference type="ARBA" id="ARBA00022598"/>
    </source>
</evidence>
<organism evidence="10 11">
    <name type="scientific">Sulfuricella denitrificans (strain DSM 22764 / NBRC 105220 / skB26)</name>
    <dbReference type="NCBI Taxonomy" id="1163617"/>
    <lineage>
        <taxon>Bacteria</taxon>
        <taxon>Pseudomonadati</taxon>
        <taxon>Pseudomonadota</taxon>
        <taxon>Betaproteobacteria</taxon>
        <taxon>Nitrosomonadales</taxon>
        <taxon>Sulfuricellaceae</taxon>
        <taxon>Sulfuricella</taxon>
    </lineage>
</organism>
<evidence type="ECO:0000256" key="5">
    <source>
        <dbReference type="ARBA" id="ARBA00022840"/>
    </source>
</evidence>
<feature type="binding site" evidence="7">
    <location>
        <position position="114"/>
    </location>
    <ligand>
        <name>Zn(2+)</name>
        <dbReference type="ChEBI" id="CHEBI:29105"/>
    </ligand>
</feature>
<feature type="short sequence motif" description="'KMSKS' region" evidence="7">
    <location>
        <begin position="246"/>
        <end position="250"/>
    </location>
</feature>
<feature type="binding site" evidence="7">
    <location>
        <position position="56"/>
    </location>
    <ligand>
        <name>L-glutamate</name>
        <dbReference type="ChEBI" id="CHEBI:29985"/>
    </ligand>
</feature>
<dbReference type="InterPro" id="IPR020058">
    <property type="entry name" value="Glu/Gln-tRNA-synth_Ib_cat-dom"/>
</dbReference>
<gene>
    <name evidence="10" type="primary">gltX</name>
    <name evidence="7" type="synonym">gluQ</name>
    <name evidence="10" type="ORF">SCD_n02324</name>
</gene>
<keyword evidence="3 7" id="KW-0547">Nucleotide-binding</keyword>
<evidence type="ECO:0000256" key="3">
    <source>
        <dbReference type="ARBA" id="ARBA00022741"/>
    </source>
</evidence>
<dbReference type="Gene3D" id="3.40.50.620">
    <property type="entry name" value="HUPs"/>
    <property type="match status" value="1"/>
</dbReference>
<keyword evidence="5 7" id="KW-0067">ATP-binding</keyword>
<comment type="function">
    <text evidence="7">Catalyzes the tRNA-independent activation of glutamate in presence of ATP and the subsequent transfer of glutamate onto a tRNA(Asp). Glutamate is transferred on the 2-amino-5-(4,5-dihydroxy-2-cyclopenten-1-yl) moiety of the queuosine in the wobble position of the QUC anticodon.</text>
</comment>
<dbReference type="KEGG" id="sdr:SCD_n02324"/>
<keyword evidence="6 7" id="KW-0030">Aminoacyl-tRNA synthetase</keyword>
<feature type="binding site" evidence="7">
    <location>
        <begin position="20"/>
        <end position="24"/>
    </location>
    <ligand>
        <name>L-glutamate</name>
        <dbReference type="ChEBI" id="CHEBI:29985"/>
    </ligand>
</feature>
<dbReference type="InterPro" id="IPR049940">
    <property type="entry name" value="GluQ/Sye"/>
</dbReference>
<dbReference type="GO" id="GO:0005829">
    <property type="term" value="C:cytosol"/>
    <property type="evidence" value="ECO:0007669"/>
    <property type="project" value="TreeGrafter"/>
</dbReference>
<dbReference type="AlphaFoldDB" id="S6B6K3"/>